<dbReference type="SUPFAM" id="SSF52058">
    <property type="entry name" value="L domain-like"/>
    <property type="match status" value="1"/>
</dbReference>
<proteinExistence type="predicted"/>
<dbReference type="InterPro" id="IPR050333">
    <property type="entry name" value="SLRP"/>
</dbReference>
<dbReference type="EMBL" id="SCEB01008816">
    <property type="protein sequence ID" value="RXM91430.1"/>
    <property type="molecule type" value="Genomic_DNA"/>
</dbReference>
<dbReference type="Gene3D" id="3.80.10.10">
    <property type="entry name" value="Ribonuclease Inhibitor"/>
    <property type="match status" value="3"/>
</dbReference>
<feature type="non-terminal residue" evidence="4">
    <location>
        <position position="1"/>
    </location>
</feature>
<dbReference type="Pfam" id="PF13855">
    <property type="entry name" value="LRR_8"/>
    <property type="match status" value="2"/>
</dbReference>
<name>A0A444UTD4_ACIRT</name>
<dbReference type="AlphaFoldDB" id="A0A444UTD4"/>
<evidence type="ECO:0000313" key="4">
    <source>
        <dbReference type="EMBL" id="RXM91430.1"/>
    </source>
</evidence>
<dbReference type="Proteomes" id="UP000289886">
    <property type="component" value="Unassembled WGS sequence"/>
</dbReference>
<feature type="compositionally biased region" description="Low complexity" evidence="3">
    <location>
        <begin position="297"/>
        <end position="311"/>
    </location>
</feature>
<protein>
    <submittedName>
        <fullName evidence="4">Podocan-like protein 1</fullName>
    </submittedName>
</protein>
<dbReference type="PANTHER" id="PTHR45712:SF31">
    <property type="entry name" value="PODOCAN"/>
    <property type="match status" value="1"/>
</dbReference>
<evidence type="ECO:0000256" key="1">
    <source>
        <dbReference type="ARBA" id="ARBA00022614"/>
    </source>
</evidence>
<evidence type="ECO:0000313" key="5">
    <source>
        <dbReference type="Proteomes" id="UP000289886"/>
    </source>
</evidence>
<gene>
    <name evidence="4" type="ORF">EOD39_21186</name>
</gene>
<dbReference type="InterPro" id="IPR032675">
    <property type="entry name" value="LRR_dom_sf"/>
</dbReference>
<dbReference type="PANTHER" id="PTHR45712">
    <property type="entry name" value="AGAP008170-PA"/>
    <property type="match status" value="1"/>
</dbReference>
<dbReference type="InterPro" id="IPR003591">
    <property type="entry name" value="Leu-rich_rpt_typical-subtyp"/>
</dbReference>
<keyword evidence="2" id="KW-0677">Repeat</keyword>
<keyword evidence="5" id="KW-1185">Reference proteome</keyword>
<feature type="compositionally biased region" description="Polar residues" evidence="3">
    <location>
        <begin position="312"/>
        <end position="323"/>
    </location>
</feature>
<keyword evidence="1" id="KW-0433">Leucine-rich repeat</keyword>
<comment type="caution">
    <text evidence="4">The sequence shown here is derived from an EMBL/GenBank/DDBJ whole genome shotgun (WGS) entry which is preliminary data.</text>
</comment>
<dbReference type="PRINTS" id="PR00019">
    <property type="entry name" value="LEURICHRPT"/>
</dbReference>
<feature type="region of interest" description="Disordered" evidence="3">
    <location>
        <begin position="290"/>
        <end position="335"/>
    </location>
</feature>
<dbReference type="SMART" id="SM00369">
    <property type="entry name" value="LRR_TYP"/>
    <property type="match status" value="7"/>
</dbReference>
<dbReference type="PROSITE" id="PS51450">
    <property type="entry name" value="LRR"/>
    <property type="match status" value="1"/>
</dbReference>
<evidence type="ECO:0000256" key="3">
    <source>
        <dbReference type="SAM" id="MobiDB-lite"/>
    </source>
</evidence>
<accession>A0A444UTD4</accession>
<dbReference type="InterPro" id="IPR001611">
    <property type="entry name" value="Leu-rich_rpt"/>
</dbReference>
<reference evidence="4 5" key="1">
    <citation type="submission" date="2019-01" db="EMBL/GenBank/DDBJ databases">
        <title>Draft Genome and Complete Hox-Cluster Characterization of the Sterlet Sturgeon (Acipenser ruthenus).</title>
        <authorList>
            <person name="Wei Q."/>
        </authorList>
    </citation>
    <scope>NUCLEOTIDE SEQUENCE [LARGE SCALE GENOMIC DNA]</scope>
    <source>
        <strain evidence="4">WHYD16114868_AA</strain>
        <tissue evidence="4">Blood</tissue>
    </source>
</reference>
<evidence type="ECO:0000256" key="2">
    <source>
        <dbReference type="ARBA" id="ARBA00022737"/>
    </source>
</evidence>
<organism evidence="4 5">
    <name type="scientific">Acipenser ruthenus</name>
    <name type="common">Sterlet sturgeon</name>
    <dbReference type="NCBI Taxonomy" id="7906"/>
    <lineage>
        <taxon>Eukaryota</taxon>
        <taxon>Metazoa</taxon>
        <taxon>Chordata</taxon>
        <taxon>Craniata</taxon>
        <taxon>Vertebrata</taxon>
        <taxon>Euteleostomi</taxon>
        <taxon>Actinopterygii</taxon>
        <taxon>Chondrostei</taxon>
        <taxon>Acipenseriformes</taxon>
        <taxon>Acipenseridae</taxon>
        <taxon>Acipenser</taxon>
    </lineage>
</organism>
<feature type="compositionally biased region" description="Basic and acidic residues" evidence="3">
    <location>
        <begin position="324"/>
        <end position="335"/>
    </location>
</feature>
<sequence length="335" mass="37528">LLLAGLPDEVFLFLSRLQYVYLANNRLTVAPRFLPESLRIADLAANALTEVYPLTFGGKPHLRAFDKLRRLHTLHIYNNLLERVPPSLPRRLRSLMMLHNRISQLGLHDLVRTYYLSELNLSYNRLQSERVHRLAFRKLRRLQSLDLSGNALTTVPQGLPSGLRELWLKSNLIDRLGEDALSGLSSLAQLHLAQNRLRDSGIALGSWREVPGLTLTQVPSDLPGSLEYLHLQENRISTVPPSAFLSTPQLRGVFLRYNRLTALAVSQAAFSTLRHLQVLDTTGNPEPISIQLRGTGEPATPTDIIPTPTETSQGTRGLPSQQETSRHADTNETVQ</sequence>
<dbReference type="GO" id="GO:0005615">
    <property type="term" value="C:extracellular space"/>
    <property type="evidence" value="ECO:0007669"/>
    <property type="project" value="TreeGrafter"/>
</dbReference>